<dbReference type="SMART" id="SM00563">
    <property type="entry name" value="PlsC"/>
    <property type="match status" value="1"/>
</dbReference>
<dbReference type="Gene3D" id="3.40.50.1000">
    <property type="entry name" value="HAD superfamily/HAD-like"/>
    <property type="match status" value="1"/>
</dbReference>
<dbReference type="Gene3D" id="1.20.1440.100">
    <property type="entry name" value="SG protein - dephosphorylation function"/>
    <property type="match status" value="1"/>
</dbReference>
<keyword evidence="1" id="KW-0808">Transferase</keyword>
<accession>A0A2T4UK63</accession>
<keyword evidence="2" id="KW-0012">Acyltransferase</keyword>
<feature type="domain" description="Phospholipid/glycerol acyltransferase" evidence="3">
    <location>
        <begin position="312"/>
        <end position="427"/>
    </location>
</feature>
<dbReference type="SUPFAM" id="SSF69593">
    <property type="entry name" value="Glycerol-3-phosphate (1)-acyltransferase"/>
    <property type="match status" value="1"/>
</dbReference>
<evidence type="ECO:0000256" key="1">
    <source>
        <dbReference type="ARBA" id="ARBA00022679"/>
    </source>
</evidence>
<dbReference type="GO" id="GO:0006654">
    <property type="term" value="P:phosphatidic acid biosynthetic process"/>
    <property type="evidence" value="ECO:0007669"/>
    <property type="project" value="TreeGrafter"/>
</dbReference>
<gene>
    <name evidence="4" type="ORF">C7Y72_08215</name>
</gene>
<dbReference type="Pfam" id="PF12710">
    <property type="entry name" value="HAD"/>
    <property type="match status" value="1"/>
</dbReference>
<evidence type="ECO:0000259" key="3">
    <source>
        <dbReference type="SMART" id="SM00563"/>
    </source>
</evidence>
<dbReference type="SUPFAM" id="SSF56784">
    <property type="entry name" value="HAD-like"/>
    <property type="match status" value="1"/>
</dbReference>
<protein>
    <submittedName>
        <fullName evidence="4">HAD-IB family hydrolase</fullName>
    </submittedName>
</protein>
<comment type="caution">
    <text evidence="4">The sequence shown here is derived from an EMBL/GenBank/DDBJ whole genome shotgun (WGS) entry which is preliminary data.</text>
</comment>
<dbReference type="Pfam" id="PF01553">
    <property type="entry name" value="Acyltransferase"/>
    <property type="match status" value="1"/>
</dbReference>
<evidence type="ECO:0000256" key="2">
    <source>
        <dbReference type="ARBA" id="ARBA00023315"/>
    </source>
</evidence>
<dbReference type="RefSeq" id="WP_107568276.1">
    <property type="nucleotide sequence ID" value="NZ_PYYB01000001.1"/>
</dbReference>
<keyword evidence="4" id="KW-0378">Hydrolase</keyword>
<dbReference type="InterPro" id="IPR023214">
    <property type="entry name" value="HAD_sf"/>
</dbReference>
<dbReference type="PANTHER" id="PTHR10434">
    <property type="entry name" value="1-ACYL-SN-GLYCEROL-3-PHOSPHATE ACYLTRANSFERASE"/>
    <property type="match status" value="1"/>
</dbReference>
<dbReference type="NCBIfam" id="TIGR01490">
    <property type="entry name" value="HAD-SF-IB-hyp1"/>
    <property type="match status" value="1"/>
</dbReference>
<name>A0A2T4UK63_9ACTN</name>
<dbReference type="AlphaFoldDB" id="A0A2T4UK63"/>
<organism evidence="4 5">
    <name type="scientific">Paraconexibacter algicola</name>
    <dbReference type="NCBI Taxonomy" id="2133960"/>
    <lineage>
        <taxon>Bacteria</taxon>
        <taxon>Bacillati</taxon>
        <taxon>Actinomycetota</taxon>
        <taxon>Thermoleophilia</taxon>
        <taxon>Solirubrobacterales</taxon>
        <taxon>Paraconexibacteraceae</taxon>
        <taxon>Paraconexibacter</taxon>
    </lineage>
</organism>
<dbReference type="GO" id="GO:0016787">
    <property type="term" value="F:hydrolase activity"/>
    <property type="evidence" value="ECO:0007669"/>
    <property type="project" value="UniProtKB-KW"/>
</dbReference>
<dbReference type="CDD" id="cd02612">
    <property type="entry name" value="HAD_PGPPase"/>
    <property type="match status" value="1"/>
</dbReference>
<evidence type="ECO:0000313" key="4">
    <source>
        <dbReference type="EMBL" id="PTL59633.1"/>
    </source>
</evidence>
<reference evidence="4 5" key="1">
    <citation type="submission" date="2018-03" db="EMBL/GenBank/DDBJ databases">
        <title>Aquarubrobacter algicola gen. nov., sp. nov., a novel actinobacterium isolated from shallow eutrophic lake during the end of cyanobacterial harmful algal blooms.</title>
        <authorList>
            <person name="Chun S.J."/>
        </authorList>
    </citation>
    <scope>NUCLEOTIDE SEQUENCE [LARGE SCALE GENOMIC DNA]</scope>
    <source>
        <strain evidence="4 5">Seoho-28</strain>
    </source>
</reference>
<dbReference type="CDD" id="cd07989">
    <property type="entry name" value="LPLAT_AGPAT-like"/>
    <property type="match status" value="1"/>
</dbReference>
<dbReference type="EMBL" id="PYYB01000001">
    <property type="protein sequence ID" value="PTL59633.1"/>
    <property type="molecule type" value="Genomic_DNA"/>
</dbReference>
<dbReference type="PANTHER" id="PTHR10434:SF11">
    <property type="entry name" value="1-ACYL-SN-GLYCEROL-3-PHOSPHATE ACYLTRANSFERASE"/>
    <property type="match status" value="1"/>
</dbReference>
<dbReference type="InterPro" id="IPR036412">
    <property type="entry name" value="HAD-like_sf"/>
</dbReference>
<proteinExistence type="predicted"/>
<dbReference type="NCBIfam" id="TIGR01488">
    <property type="entry name" value="HAD-SF-IB"/>
    <property type="match status" value="1"/>
</dbReference>
<dbReference type="InterPro" id="IPR006385">
    <property type="entry name" value="HAD_hydro_SerB1"/>
</dbReference>
<dbReference type="InterPro" id="IPR002123">
    <property type="entry name" value="Plipid/glycerol_acylTrfase"/>
</dbReference>
<sequence length="489" mass="52779">MTTPLERRLAAIAAAPDGPQVGAFFDYDGTVITGYSAQTFYKHRILTGDLGPIELARTALMSAQGIESAEEFAAFLELSLGAWKGRPLPEIEALGDRLFKHEIAGRLHTEVWEIVRAHKAKGHTLALASSATRFQVDPMARELDVDHVLCTPVEVVDGIITGRTSGPPLWADGKARAVRELAAQEDLDLDASFAYSNGGEDIEFLQTCGNPVAVSPHKVLRAHAELEGWPILDCVPRGGTLPSVGELVRTAGFYGAFATAFGAGLGLAALNRKRDTLLDITGGVGSDLGLSIAGIDVDVVRGHEHLWSARPCVFVFNHQSKLDPILVMKLLRGGFTGVAKKEAKNVPGFGQLFQLAGVAFVERGNTEQAKAAMQPAVDKVREEGVSLVIAPEGTRSATPRLGRFKKGPFHIAMQAEVPMVPIVIRNAGEVMWRGAQMLRPGTVEIVVLPPVDTSTWAVETIDDHVEEVRGMFVETLEDWPRNGLLELDR</sequence>
<dbReference type="OrthoDB" id="25607at2"/>
<evidence type="ECO:0000313" key="5">
    <source>
        <dbReference type="Proteomes" id="UP000240739"/>
    </source>
</evidence>
<dbReference type="GO" id="GO:0003841">
    <property type="term" value="F:1-acylglycerol-3-phosphate O-acyltransferase activity"/>
    <property type="evidence" value="ECO:0007669"/>
    <property type="project" value="TreeGrafter"/>
</dbReference>
<dbReference type="Proteomes" id="UP000240739">
    <property type="component" value="Unassembled WGS sequence"/>
</dbReference>
<keyword evidence="5" id="KW-1185">Reference proteome</keyword>